<keyword evidence="3" id="KW-1185">Reference proteome</keyword>
<dbReference type="EMBL" id="JAVHJL010000002">
    <property type="protein sequence ID" value="KAK6510152.1"/>
    <property type="molecule type" value="Genomic_DNA"/>
</dbReference>
<accession>A0AAV9WMY1</accession>
<sequence length="793" mass="85903">MSGIQDEPYEIDGERFLTQLRLVLKLLTFEWEANLEILATKLETLCQGYLNYLDKVRSSGDVAGFTTKVVLAKRDWAFESAGWAPQIPRASDITIDSIKDALGLSRTQVFDETLSQESCHFIVSHPKFGNEVNSEQYRAWIDEYFINVVDLPLKSKKKSKLALSDGKADGAKADVAGYGDFTFTQSTDSGSEAESSRLYVRLDNLTKSPLTVEDVQYLMRNTLYPSVDTVSKFPGFVDAEFIPVPNTEFQDAWDREALAEWYRGAALLWGGEPFAEVAAADKGGSGSGAGVGMPPVAGLAGNLMGALPISNVVKSAAAITDVSAITDVATNITKSENETKKESTIEAKVETKDEDGTKAKVEAKVEITVSEIPDTAEGASTPATSDVGEPGPSVTTVTAAVETVIEAVVEAGTEELKATIVESTTAIQKSETEVIETTVALAEAQASVALGKAEAALTESTAAATEILESKAALVTSTLEFAKSKDSLVQSAISLGKSKSSAFGTILKVVDKTGEAFGVDLIDDKLYMDGPQDSGKLTGWAKVRSEFPCPFDYPPDKDYKLKFTKSIDDCLPSLMAAEESLSKIIDTHSPASAISFDVKSIPGRFILNKFLIATHRIVITYICSENVVRYATGVEVDPAGGSMLSSGLNLMETGLGFMSANPAIALAAKALKAGRDMAGQGKMDAAAEFRRKSTALLRKLWLLTTEVHAFLWFTKPEIGGRYEFDTAFHKASWKLVRENRALVYAEEEKPKLTTDVSEDYFIYLQEQALMLKEYTDELRVQSKEMMEVLGKVL</sequence>
<dbReference type="Proteomes" id="UP001370758">
    <property type="component" value="Unassembled WGS sequence"/>
</dbReference>
<feature type="region of interest" description="Disordered" evidence="1">
    <location>
        <begin position="374"/>
        <end position="393"/>
    </location>
</feature>
<organism evidence="2 3">
    <name type="scientific">Arthrobotrys musiformis</name>
    <dbReference type="NCBI Taxonomy" id="47236"/>
    <lineage>
        <taxon>Eukaryota</taxon>
        <taxon>Fungi</taxon>
        <taxon>Dikarya</taxon>
        <taxon>Ascomycota</taxon>
        <taxon>Pezizomycotina</taxon>
        <taxon>Orbiliomycetes</taxon>
        <taxon>Orbiliales</taxon>
        <taxon>Orbiliaceae</taxon>
        <taxon>Arthrobotrys</taxon>
    </lineage>
</organism>
<evidence type="ECO:0000256" key="1">
    <source>
        <dbReference type="SAM" id="MobiDB-lite"/>
    </source>
</evidence>
<gene>
    <name evidence="2" type="ORF">TWF481_004865</name>
</gene>
<proteinExistence type="predicted"/>
<reference evidence="2 3" key="1">
    <citation type="submission" date="2023-08" db="EMBL/GenBank/DDBJ databases">
        <authorList>
            <person name="Palmer J.M."/>
        </authorList>
    </citation>
    <scope>NUCLEOTIDE SEQUENCE [LARGE SCALE GENOMIC DNA]</scope>
    <source>
        <strain evidence="2 3">TWF481</strain>
    </source>
</reference>
<name>A0AAV9WMY1_9PEZI</name>
<evidence type="ECO:0000313" key="3">
    <source>
        <dbReference type="Proteomes" id="UP001370758"/>
    </source>
</evidence>
<evidence type="ECO:0000313" key="2">
    <source>
        <dbReference type="EMBL" id="KAK6510152.1"/>
    </source>
</evidence>
<protein>
    <submittedName>
        <fullName evidence="2">Uncharacterized protein</fullName>
    </submittedName>
</protein>
<comment type="caution">
    <text evidence="2">The sequence shown here is derived from an EMBL/GenBank/DDBJ whole genome shotgun (WGS) entry which is preliminary data.</text>
</comment>
<dbReference type="AlphaFoldDB" id="A0AAV9WMY1"/>